<protein>
    <submittedName>
        <fullName evidence="2">MBL fold metallo-hydrolase</fullName>
    </submittedName>
</protein>
<evidence type="ECO:0000313" key="3">
    <source>
        <dbReference type="Proteomes" id="UP000636010"/>
    </source>
</evidence>
<gene>
    <name evidence="2" type="ORF">GCM10011506_08550</name>
</gene>
<reference evidence="3" key="1">
    <citation type="journal article" date="2019" name="Int. J. Syst. Evol. Microbiol.">
        <title>The Global Catalogue of Microorganisms (GCM) 10K type strain sequencing project: providing services to taxonomists for standard genome sequencing and annotation.</title>
        <authorList>
            <consortium name="The Broad Institute Genomics Platform"/>
            <consortium name="The Broad Institute Genome Sequencing Center for Infectious Disease"/>
            <person name="Wu L."/>
            <person name="Ma J."/>
        </authorList>
    </citation>
    <scope>NUCLEOTIDE SEQUENCE [LARGE SCALE GENOMIC DNA]</scope>
    <source>
        <strain evidence="3">CGMCC 1.10832</strain>
    </source>
</reference>
<dbReference type="InterPro" id="IPR036866">
    <property type="entry name" value="RibonucZ/Hydroxyglut_hydro"/>
</dbReference>
<dbReference type="Pfam" id="PF12706">
    <property type="entry name" value="Lactamase_B_2"/>
    <property type="match status" value="1"/>
</dbReference>
<comment type="caution">
    <text evidence="2">The sequence shown here is derived from an EMBL/GenBank/DDBJ whole genome shotgun (WGS) entry which is preliminary data.</text>
</comment>
<keyword evidence="3" id="KW-1185">Reference proteome</keyword>
<dbReference type="EMBL" id="BMEC01000002">
    <property type="protein sequence ID" value="GGC25517.1"/>
    <property type="molecule type" value="Genomic_DNA"/>
</dbReference>
<dbReference type="InterPro" id="IPR001279">
    <property type="entry name" value="Metallo-B-lactamas"/>
</dbReference>
<dbReference type="Proteomes" id="UP000636010">
    <property type="component" value="Unassembled WGS sequence"/>
</dbReference>
<proteinExistence type="predicted"/>
<accession>A0ABQ1LJJ7</accession>
<evidence type="ECO:0000313" key="2">
    <source>
        <dbReference type="EMBL" id="GGC25517.1"/>
    </source>
</evidence>
<name>A0ABQ1LJJ7_9BACT</name>
<evidence type="ECO:0000259" key="1">
    <source>
        <dbReference type="Pfam" id="PF12706"/>
    </source>
</evidence>
<dbReference type="InterPro" id="IPR024884">
    <property type="entry name" value="NAPE-PLD"/>
</dbReference>
<dbReference type="PANTHER" id="PTHR15032:SF4">
    <property type="entry name" value="N-ACYL-PHOSPHATIDYLETHANOLAMINE-HYDROLYZING PHOSPHOLIPASE D"/>
    <property type="match status" value="1"/>
</dbReference>
<dbReference type="SUPFAM" id="SSF56281">
    <property type="entry name" value="Metallo-hydrolase/oxidoreductase"/>
    <property type="match status" value="1"/>
</dbReference>
<dbReference type="Gene3D" id="3.60.15.10">
    <property type="entry name" value="Ribonuclease Z/Hydroxyacylglutathione hydrolase-like"/>
    <property type="match status" value="1"/>
</dbReference>
<dbReference type="PIRSF" id="PIRSF038896">
    <property type="entry name" value="NAPE-PLD"/>
    <property type="match status" value="1"/>
</dbReference>
<dbReference type="PANTHER" id="PTHR15032">
    <property type="entry name" value="N-ACYL-PHOSPHATIDYLETHANOLAMINE-HYDROLYZING PHOSPHOLIPASE D"/>
    <property type="match status" value="1"/>
</dbReference>
<sequence length="365" mass="41452">MVITSIVVGVLVIATALYMQQDKFGKSPRGERLERIKQSPNFKNGKFQNLSKTPQLTEGHNYFEVIYNNYIKKIPWHHPADSIPSLKTDLLSLSVDSNVLIWFGHSSYFIQIDGKRILVDPVFSGNASPLPGTVKSFKGTDAYNVADLPDIDYLFISHDHYDHVDYSTLIALKDKTKKVICGLGVGSHFEHWGYTTDQIIEKDWYEKVQLDIDFTAFVEPARHFSGRGLSTNNTLWASYIVQTSSMKIYIGGDSGYDTHYANIGNKYGPIDLAILDNGQYDEAWRYIHNLPEDVLKAAQDLKAKRLFPVHSSKFALAAHSWDEPLKKITELNKKYNVSLVTPMIGEIVNLNDTTQPFKQWWKGIN</sequence>
<organism evidence="2 3">
    <name type="scientific">Marivirga lumbricoides</name>
    <dbReference type="NCBI Taxonomy" id="1046115"/>
    <lineage>
        <taxon>Bacteria</taxon>
        <taxon>Pseudomonadati</taxon>
        <taxon>Bacteroidota</taxon>
        <taxon>Cytophagia</taxon>
        <taxon>Cytophagales</taxon>
        <taxon>Marivirgaceae</taxon>
        <taxon>Marivirga</taxon>
    </lineage>
</organism>
<feature type="domain" description="Metallo-beta-lactamase" evidence="1">
    <location>
        <begin position="116"/>
        <end position="310"/>
    </location>
</feature>